<accession>A0A0D2NZQ1</accession>
<reference evidence="3" key="1">
    <citation type="submission" date="2014-04" db="EMBL/GenBank/DDBJ databases">
        <title>Evolutionary Origins and Diversification of the Mycorrhizal Mutualists.</title>
        <authorList>
            <consortium name="DOE Joint Genome Institute"/>
            <consortium name="Mycorrhizal Genomics Consortium"/>
            <person name="Kohler A."/>
            <person name="Kuo A."/>
            <person name="Nagy L.G."/>
            <person name="Floudas D."/>
            <person name="Copeland A."/>
            <person name="Barry K.W."/>
            <person name="Cichocki N."/>
            <person name="Veneault-Fourrey C."/>
            <person name="LaButti K."/>
            <person name="Lindquist E.A."/>
            <person name="Lipzen A."/>
            <person name="Lundell T."/>
            <person name="Morin E."/>
            <person name="Murat C."/>
            <person name="Riley R."/>
            <person name="Ohm R."/>
            <person name="Sun H."/>
            <person name="Tunlid A."/>
            <person name="Henrissat B."/>
            <person name="Grigoriev I.V."/>
            <person name="Hibbett D.S."/>
            <person name="Martin F."/>
        </authorList>
    </citation>
    <scope>NUCLEOTIDE SEQUENCE [LARGE SCALE GENOMIC DNA]</scope>
    <source>
        <strain evidence="3">FD-334 SS-4</strain>
    </source>
</reference>
<evidence type="ECO:0000313" key="3">
    <source>
        <dbReference type="Proteomes" id="UP000054270"/>
    </source>
</evidence>
<protein>
    <submittedName>
        <fullName evidence="2">Uncharacterized protein</fullName>
    </submittedName>
</protein>
<feature type="compositionally biased region" description="Basic and acidic residues" evidence="1">
    <location>
        <begin position="46"/>
        <end position="55"/>
    </location>
</feature>
<name>A0A0D2NZQ1_HYPSF</name>
<keyword evidence="3" id="KW-1185">Reference proteome</keyword>
<evidence type="ECO:0000313" key="2">
    <source>
        <dbReference type="EMBL" id="KJA13905.1"/>
    </source>
</evidence>
<feature type="region of interest" description="Disordered" evidence="1">
    <location>
        <begin position="36"/>
        <end position="63"/>
    </location>
</feature>
<gene>
    <name evidence="2" type="ORF">HYPSUDRAFT_59649</name>
</gene>
<feature type="region of interest" description="Disordered" evidence="1">
    <location>
        <begin position="100"/>
        <end position="132"/>
    </location>
</feature>
<sequence>MNFYYSNAQAFAQTPESYDPTPQDMMEDVNYVPYNDKSNSPTPQEIARHGTHDSRNYNNDSAAPQEITQFRPYVSDRYINGMILRGVGWVPVHRPQPKHDISHALKTSPTPEGTPYYEHESPAPSTPTPDEPQILQSIPDPHATCPPNCIAKIRDQIEELKRRELQRLIDWSRQQDMMQNTTTNPSYYVSKFDIEDPIAYYG</sequence>
<dbReference type="AlphaFoldDB" id="A0A0D2NZQ1"/>
<evidence type="ECO:0000256" key="1">
    <source>
        <dbReference type="SAM" id="MobiDB-lite"/>
    </source>
</evidence>
<proteinExistence type="predicted"/>
<dbReference type="EMBL" id="KN817706">
    <property type="protein sequence ID" value="KJA13905.1"/>
    <property type="molecule type" value="Genomic_DNA"/>
</dbReference>
<dbReference type="Proteomes" id="UP000054270">
    <property type="component" value="Unassembled WGS sequence"/>
</dbReference>
<organism evidence="2 3">
    <name type="scientific">Hypholoma sublateritium (strain FD-334 SS-4)</name>
    <dbReference type="NCBI Taxonomy" id="945553"/>
    <lineage>
        <taxon>Eukaryota</taxon>
        <taxon>Fungi</taxon>
        <taxon>Dikarya</taxon>
        <taxon>Basidiomycota</taxon>
        <taxon>Agaricomycotina</taxon>
        <taxon>Agaricomycetes</taxon>
        <taxon>Agaricomycetidae</taxon>
        <taxon>Agaricales</taxon>
        <taxon>Agaricineae</taxon>
        <taxon>Strophariaceae</taxon>
        <taxon>Hypholoma</taxon>
    </lineage>
</organism>